<dbReference type="PANTHER" id="PTHR13696">
    <property type="entry name" value="P-LOOP CONTAINING NUCLEOSIDE TRIPHOSPHATE HYDROLASE"/>
    <property type="match status" value="1"/>
</dbReference>
<dbReference type="Gene3D" id="3.40.50.300">
    <property type="entry name" value="P-loop containing nucleotide triphosphate hydrolases"/>
    <property type="match status" value="1"/>
</dbReference>
<dbReference type="PANTHER" id="PTHR13696:SF96">
    <property type="entry name" value="COBQ_COBB_MIND_PARA NUCLEOTIDE BINDING DOMAIN-CONTAINING PROTEIN"/>
    <property type="match status" value="1"/>
</dbReference>
<dbReference type="InterPro" id="IPR050678">
    <property type="entry name" value="DNA_Partitioning_ATPase"/>
</dbReference>
<dbReference type="RefSeq" id="WP_238237709.1">
    <property type="nucleotide sequence ID" value="NZ_BPQQ01000049.1"/>
</dbReference>
<reference evidence="1" key="2">
    <citation type="submission" date="2021-08" db="EMBL/GenBank/DDBJ databases">
        <authorList>
            <person name="Tani A."/>
            <person name="Ola A."/>
            <person name="Ogura Y."/>
            <person name="Katsura K."/>
            <person name="Hayashi T."/>
        </authorList>
    </citation>
    <scope>NUCLEOTIDE SEQUENCE</scope>
    <source>
        <strain evidence="1">DSM 17168</strain>
    </source>
</reference>
<reference evidence="1" key="1">
    <citation type="journal article" date="2021" name="Front. Microbiol.">
        <title>Comprehensive Comparative Genomics and Phenotyping of Methylobacterium Species.</title>
        <authorList>
            <person name="Alessa O."/>
            <person name="Ogura Y."/>
            <person name="Fujitani Y."/>
            <person name="Takami H."/>
            <person name="Hayashi T."/>
            <person name="Sahin N."/>
            <person name="Tani A."/>
        </authorList>
    </citation>
    <scope>NUCLEOTIDE SEQUENCE</scope>
    <source>
        <strain evidence="1">DSM 17168</strain>
    </source>
</reference>
<comment type="caution">
    <text evidence="1">The sequence shown here is derived from an EMBL/GenBank/DDBJ whole genome shotgun (WGS) entry which is preliminary data.</text>
</comment>
<accession>A0ABQ4SKC0</accession>
<dbReference type="InterPro" id="IPR009744">
    <property type="entry name" value="VirC1"/>
</dbReference>
<evidence type="ECO:0000313" key="1">
    <source>
        <dbReference type="EMBL" id="GJE02193.1"/>
    </source>
</evidence>
<dbReference type="PIRSF" id="PIRSF009320">
    <property type="entry name" value="Nuc_binding_HP_1000"/>
    <property type="match status" value="1"/>
</dbReference>
<dbReference type="CDD" id="cd02042">
    <property type="entry name" value="ParAB_family"/>
    <property type="match status" value="1"/>
</dbReference>
<dbReference type="InterPro" id="IPR027417">
    <property type="entry name" value="P-loop_NTPase"/>
</dbReference>
<name>A0ABQ4SKC0_9HYPH</name>
<sequence>MAIMATASAKGGVGKTTLSILIAADLALDGYKVALLDCDLNQHASAFGTKADIPNLTVIPAVVEQNVLSAMRQAEEGADMVIVDLPGGSSTLALKALQRSNFVIVPCQASLPDVKDAVKTMEQIADAEDLSRVKIARSLIWTRVLPGYESRSAKHVRESIEQTGLPVFTTQQRELSAFREMHVTGRVPRQMDEKSAASANVAAITAELLGKLERMAEAA</sequence>
<dbReference type="SUPFAM" id="SSF52540">
    <property type="entry name" value="P-loop containing nucleoside triphosphate hydrolases"/>
    <property type="match status" value="1"/>
</dbReference>
<organism evidence="1 2">
    <name type="scientific">Methylobacterium isbiliense</name>
    <dbReference type="NCBI Taxonomy" id="315478"/>
    <lineage>
        <taxon>Bacteria</taxon>
        <taxon>Pseudomonadati</taxon>
        <taxon>Pseudomonadota</taxon>
        <taxon>Alphaproteobacteria</taxon>
        <taxon>Hyphomicrobiales</taxon>
        <taxon>Methylobacteriaceae</taxon>
        <taxon>Methylobacterium</taxon>
    </lineage>
</organism>
<evidence type="ECO:0000313" key="2">
    <source>
        <dbReference type="Proteomes" id="UP001055153"/>
    </source>
</evidence>
<protein>
    <submittedName>
        <fullName evidence="1">Protein virC1</fullName>
    </submittedName>
</protein>
<dbReference type="Proteomes" id="UP001055153">
    <property type="component" value="Unassembled WGS sequence"/>
</dbReference>
<dbReference type="Pfam" id="PF07015">
    <property type="entry name" value="VirC1"/>
    <property type="match status" value="1"/>
</dbReference>
<dbReference type="EMBL" id="BPQQ01000049">
    <property type="protein sequence ID" value="GJE02193.1"/>
    <property type="molecule type" value="Genomic_DNA"/>
</dbReference>
<proteinExistence type="predicted"/>
<keyword evidence="2" id="KW-1185">Reference proteome</keyword>
<gene>
    <name evidence="1" type="primary">virC1_2</name>
    <name evidence="1" type="ORF">GMJLKIPL_4137</name>
</gene>